<protein>
    <submittedName>
        <fullName evidence="1">Uncharacterized protein</fullName>
    </submittedName>
</protein>
<reference evidence="1" key="1">
    <citation type="submission" date="2020-05" db="UniProtKB">
        <authorList>
            <consortium name="EnsemblMetazoa"/>
        </authorList>
    </citation>
    <scope>IDENTIFICATION</scope>
    <source>
        <strain evidence="1">Yale</strain>
    </source>
</reference>
<keyword evidence="2" id="KW-1185">Reference proteome</keyword>
<dbReference type="EnsemblMetazoa" id="GMOY009205-RA">
    <property type="protein sequence ID" value="GMOY009205-PA"/>
    <property type="gene ID" value="GMOY009205"/>
</dbReference>
<sequence length="123" mass="13797">MWIGISSVTREALVHCRGHFMFIQNGVIYGGYNRLLPQDFKDLNTFDPKINCWNLVKPSIPRCLQLNAVNDAQLFHFATASQCPHTVEESDSALSHLLDSMPGLKTLAISIDTTCLSAKWEMT</sequence>
<dbReference type="VEuPathDB" id="VectorBase:GMOY009205"/>
<name>A0A1B0G7B2_GLOMM</name>
<dbReference type="Proteomes" id="UP000092444">
    <property type="component" value="Unassembled WGS sequence"/>
</dbReference>
<evidence type="ECO:0000313" key="2">
    <source>
        <dbReference type="Proteomes" id="UP000092444"/>
    </source>
</evidence>
<accession>A0A1B0G7B2</accession>
<dbReference type="EMBL" id="CCAG010015771">
    <property type="status" value="NOT_ANNOTATED_CDS"/>
    <property type="molecule type" value="Genomic_DNA"/>
</dbReference>
<organism evidence="1 2">
    <name type="scientific">Glossina morsitans morsitans</name>
    <name type="common">Savannah tsetse fly</name>
    <dbReference type="NCBI Taxonomy" id="37546"/>
    <lineage>
        <taxon>Eukaryota</taxon>
        <taxon>Metazoa</taxon>
        <taxon>Ecdysozoa</taxon>
        <taxon>Arthropoda</taxon>
        <taxon>Hexapoda</taxon>
        <taxon>Insecta</taxon>
        <taxon>Pterygota</taxon>
        <taxon>Neoptera</taxon>
        <taxon>Endopterygota</taxon>
        <taxon>Diptera</taxon>
        <taxon>Brachycera</taxon>
        <taxon>Muscomorpha</taxon>
        <taxon>Hippoboscoidea</taxon>
        <taxon>Glossinidae</taxon>
        <taxon>Glossina</taxon>
    </lineage>
</organism>
<dbReference type="STRING" id="37546.A0A1B0G7B2"/>
<evidence type="ECO:0000313" key="1">
    <source>
        <dbReference type="EnsemblMetazoa" id="GMOY009205-PA"/>
    </source>
</evidence>
<dbReference type="AlphaFoldDB" id="A0A1B0G7B2"/>
<proteinExistence type="predicted"/>